<dbReference type="SUPFAM" id="SSF48239">
    <property type="entry name" value="Terpenoid cyclases/Protein prenyltransferases"/>
    <property type="match status" value="1"/>
</dbReference>
<evidence type="ECO:0000259" key="7">
    <source>
        <dbReference type="Pfam" id="PF03936"/>
    </source>
</evidence>
<dbReference type="InterPro" id="IPR005630">
    <property type="entry name" value="Terpene_synthase_metal-bd"/>
</dbReference>
<dbReference type="Proteomes" id="UP000596661">
    <property type="component" value="Chromosome 2"/>
</dbReference>
<dbReference type="OMA" id="TIMATHH"/>
<dbReference type="EnsemblPlants" id="evm.model.02.2840">
    <property type="protein sequence ID" value="cds.evm.model.02.2840"/>
    <property type="gene ID" value="evm.TU.02.2840"/>
</dbReference>
<comment type="cofactor">
    <cofactor evidence="1">
        <name>Mg(2+)</name>
        <dbReference type="ChEBI" id="CHEBI:18420"/>
    </cofactor>
</comment>
<dbReference type="GO" id="GO:0000287">
    <property type="term" value="F:magnesium ion binding"/>
    <property type="evidence" value="ECO:0007669"/>
    <property type="project" value="InterPro"/>
</dbReference>
<name>A0A803NYY1_CANSA</name>
<feature type="domain" description="Terpene synthase N-terminal" evidence="6">
    <location>
        <begin position="2"/>
        <end position="55"/>
    </location>
</feature>
<dbReference type="Gramene" id="evm.model.02.2840">
    <property type="protein sequence ID" value="cds.evm.model.02.2840"/>
    <property type="gene ID" value="evm.TU.02.2840"/>
</dbReference>
<dbReference type="Gene3D" id="1.10.600.10">
    <property type="entry name" value="Farnesyl Diphosphate Synthase"/>
    <property type="match status" value="1"/>
</dbReference>
<dbReference type="PANTHER" id="PTHR31225:SF234">
    <property type="entry name" value="TERPENE SYNTHASE 4-RELATED"/>
    <property type="match status" value="1"/>
</dbReference>
<keyword evidence="3" id="KW-0479">Metal-binding</keyword>
<dbReference type="Gene3D" id="1.50.10.130">
    <property type="entry name" value="Terpene synthase, N-terminal domain"/>
    <property type="match status" value="1"/>
</dbReference>
<dbReference type="InterPro" id="IPR008930">
    <property type="entry name" value="Terpenoid_cyclase/PrenylTrfase"/>
</dbReference>
<organism evidence="8 9">
    <name type="scientific">Cannabis sativa</name>
    <name type="common">Hemp</name>
    <name type="synonym">Marijuana</name>
    <dbReference type="NCBI Taxonomy" id="3483"/>
    <lineage>
        <taxon>Eukaryota</taxon>
        <taxon>Viridiplantae</taxon>
        <taxon>Streptophyta</taxon>
        <taxon>Embryophyta</taxon>
        <taxon>Tracheophyta</taxon>
        <taxon>Spermatophyta</taxon>
        <taxon>Magnoliopsida</taxon>
        <taxon>eudicotyledons</taxon>
        <taxon>Gunneridae</taxon>
        <taxon>Pentapetalae</taxon>
        <taxon>rosids</taxon>
        <taxon>fabids</taxon>
        <taxon>Rosales</taxon>
        <taxon>Cannabaceae</taxon>
        <taxon>Cannabis</taxon>
    </lineage>
</organism>
<dbReference type="InterPro" id="IPR008949">
    <property type="entry name" value="Isoprenoid_synthase_dom_sf"/>
</dbReference>
<evidence type="ECO:0000313" key="8">
    <source>
        <dbReference type="EnsemblPlants" id="cds.evm.model.02.2840"/>
    </source>
</evidence>
<evidence type="ECO:0008006" key="10">
    <source>
        <dbReference type="Google" id="ProtNLM"/>
    </source>
</evidence>
<evidence type="ECO:0000313" key="9">
    <source>
        <dbReference type="Proteomes" id="UP000596661"/>
    </source>
</evidence>
<keyword evidence="9" id="KW-1185">Reference proteome</keyword>
<dbReference type="SFLD" id="SFLDG01019">
    <property type="entry name" value="Terpene_Cyclase_Like_1_C_Termi"/>
    <property type="match status" value="1"/>
</dbReference>
<dbReference type="EMBL" id="UZAU01000238">
    <property type="status" value="NOT_ANNOTATED_CDS"/>
    <property type="molecule type" value="Genomic_DNA"/>
</dbReference>
<accession>A0A803NYY1</accession>
<dbReference type="PANTHER" id="PTHR31225">
    <property type="entry name" value="OS04G0344100 PROTEIN-RELATED"/>
    <property type="match status" value="1"/>
</dbReference>
<evidence type="ECO:0000256" key="3">
    <source>
        <dbReference type="ARBA" id="ARBA00022723"/>
    </source>
</evidence>
<dbReference type="InterPro" id="IPR050148">
    <property type="entry name" value="Terpene_synthase-like"/>
</dbReference>
<keyword evidence="4" id="KW-0460">Magnesium</keyword>
<keyword evidence="5" id="KW-0456">Lyase</keyword>
<protein>
    <recommendedName>
        <fullName evidence="10">Terpene synthase metal-binding domain-containing protein</fullName>
    </recommendedName>
</protein>
<evidence type="ECO:0000256" key="2">
    <source>
        <dbReference type="ARBA" id="ARBA00004721"/>
    </source>
</evidence>
<dbReference type="AlphaFoldDB" id="A0A803NYY1"/>
<dbReference type="SFLD" id="SFLDS00005">
    <property type="entry name" value="Isoprenoid_Synthase_Type_I"/>
    <property type="match status" value="1"/>
</dbReference>
<reference evidence="8" key="1">
    <citation type="submission" date="2018-11" db="EMBL/GenBank/DDBJ databases">
        <authorList>
            <person name="Grassa J C."/>
        </authorList>
    </citation>
    <scope>NUCLEOTIDE SEQUENCE [LARGE SCALE GENOMIC DNA]</scope>
</reference>
<dbReference type="SUPFAM" id="SSF48576">
    <property type="entry name" value="Terpenoid synthases"/>
    <property type="match status" value="1"/>
</dbReference>
<sequence length="423" mass="48883">MKDKKGNFNVLVEEDREGLRELFEASQVRIEGEEVLEEAEVFSGGHLKEWANLHRHTSEARSIQLTLDQPCHKSLARVTSPNFLDSFSANTTTIDQGWTWMTLLNKLVTMDFKIVQSIHQREIVLVSKWWKELGLAEELKFARDQPLKWYLWTVASLPDPSLSEERIELTKPISLVYIIDDIFDVYGTLDELTLFTDAVNNWEIKEQLPDYLKICFKALDDITNKISYVVYRKHGWNPIDSLRKSWGKLCNAFLLEAEWFGCGKLPNEEEYLKNAIVSSGVHVVLVHMFFLLGEGISMEAVNLLDNIPGLVSSTAAILRLWDDLGSAKDENQNGHDGSYVECYMKRHKECSMGEAREQVIRMIKNEWERLNKECFSSKHFPMCFRKGCLNAARMVPVMYDYDDHHRLPGLQNYINSLLSHQTI</sequence>
<dbReference type="GO" id="GO:0016114">
    <property type="term" value="P:terpenoid biosynthetic process"/>
    <property type="evidence" value="ECO:0007669"/>
    <property type="project" value="InterPro"/>
</dbReference>
<dbReference type="FunFam" id="1.10.600.10:FF:000005">
    <property type="entry name" value="Ent-kaur-16-ene synthase, chloroplastic"/>
    <property type="match status" value="1"/>
</dbReference>
<dbReference type="InterPro" id="IPR036965">
    <property type="entry name" value="Terpene_synth_N_sf"/>
</dbReference>
<comment type="pathway">
    <text evidence="2">Secondary metabolite biosynthesis; terpenoid biosynthesis.</text>
</comment>
<evidence type="ECO:0000256" key="5">
    <source>
        <dbReference type="ARBA" id="ARBA00023239"/>
    </source>
</evidence>
<proteinExistence type="predicted"/>
<dbReference type="Pfam" id="PF03936">
    <property type="entry name" value="Terpene_synth_C"/>
    <property type="match status" value="1"/>
</dbReference>
<evidence type="ECO:0000256" key="4">
    <source>
        <dbReference type="ARBA" id="ARBA00022842"/>
    </source>
</evidence>
<feature type="domain" description="Terpene synthase metal-binding" evidence="7">
    <location>
        <begin position="131"/>
        <end position="368"/>
    </location>
</feature>
<dbReference type="InterPro" id="IPR001906">
    <property type="entry name" value="Terpene_synth_N"/>
</dbReference>
<dbReference type="GO" id="GO:0010333">
    <property type="term" value="F:terpene synthase activity"/>
    <property type="evidence" value="ECO:0007669"/>
    <property type="project" value="InterPro"/>
</dbReference>
<dbReference type="Pfam" id="PF01397">
    <property type="entry name" value="Terpene_synth"/>
    <property type="match status" value="1"/>
</dbReference>
<reference evidence="8" key="2">
    <citation type="submission" date="2021-03" db="UniProtKB">
        <authorList>
            <consortium name="EnsemblPlants"/>
        </authorList>
    </citation>
    <scope>IDENTIFICATION</scope>
</reference>
<evidence type="ECO:0000256" key="1">
    <source>
        <dbReference type="ARBA" id="ARBA00001946"/>
    </source>
</evidence>
<dbReference type="InterPro" id="IPR034741">
    <property type="entry name" value="Terpene_cyclase-like_1_C"/>
</dbReference>
<evidence type="ECO:0000259" key="6">
    <source>
        <dbReference type="Pfam" id="PF01397"/>
    </source>
</evidence>